<evidence type="ECO:0000313" key="1">
    <source>
        <dbReference type="EMBL" id="CAG8843752.1"/>
    </source>
</evidence>
<accession>A0ABN7WYE3</accession>
<proteinExistence type="predicted"/>
<protein>
    <submittedName>
        <fullName evidence="1">23314_t:CDS:1</fullName>
    </submittedName>
</protein>
<reference evidence="1 2" key="1">
    <citation type="submission" date="2021-06" db="EMBL/GenBank/DDBJ databases">
        <authorList>
            <person name="Kallberg Y."/>
            <person name="Tangrot J."/>
            <person name="Rosling A."/>
        </authorList>
    </citation>
    <scope>NUCLEOTIDE SEQUENCE [LARGE SCALE GENOMIC DNA]</scope>
    <source>
        <strain evidence="1 2">120-4 pot B 10/14</strain>
    </source>
</reference>
<organism evidence="1 2">
    <name type="scientific">Gigaspora margarita</name>
    <dbReference type="NCBI Taxonomy" id="4874"/>
    <lineage>
        <taxon>Eukaryota</taxon>
        <taxon>Fungi</taxon>
        <taxon>Fungi incertae sedis</taxon>
        <taxon>Mucoromycota</taxon>
        <taxon>Glomeromycotina</taxon>
        <taxon>Glomeromycetes</taxon>
        <taxon>Diversisporales</taxon>
        <taxon>Gigasporaceae</taxon>
        <taxon>Gigaspora</taxon>
    </lineage>
</organism>
<sequence length="48" mass="5541">IPKDLPDIDDNRDSKNNYPTNQSIIFLEKNSAKDLVKILLKINCLLKE</sequence>
<feature type="non-terminal residue" evidence="1">
    <location>
        <position position="1"/>
    </location>
</feature>
<comment type="caution">
    <text evidence="1">The sequence shown here is derived from an EMBL/GenBank/DDBJ whole genome shotgun (WGS) entry which is preliminary data.</text>
</comment>
<dbReference type="Proteomes" id="UP000789901">
    <property type="component" value="Unassembled WGS sequence"/>
</dbReference>
<gene>
    <name evidence="1" type="ORF">GMARGA_LOCUS36713</name>
</gene>
<name>A0ABN7WYE3_GIGMA</name>
<dbReference type="EMBL" id="CAJVQB010073471">
    <property type="protein sequence ID" value="CAG8843752.1"/>
    <property type="molecule type" value="Genomic_DNA"/>
</dbReference>
<keyword evidence="2" id="KW-1185">Reference proteome</keyword>
<feature type="non-terminal residue" evidence="1">
    <location>
        <position position="48"/>
    </location>
</feature>
<evidence type="ECO:0000313" key="2">
    <source>
        <dbReference type="Proteomes" id="UP000789901"/>
    </source>
</evidence>